<dbReference type="FunFam" id="3.30.540.10:FF:000003">
    <property type="entry name" value="Inositol-1-monophosphatase"/>
    <property type="match status" value="1"/>
</dbReference>
<evidence type="ECO:0000256" key="1">
    <source>
        <dbReference type="ARBA" id="ARBA00001033"/>
    </source>
</evidence>
<feature type="binding site" evidence="9">
    <location>
        <position position="219"/>
    </location>
    <ligand>
        <name>Mg(2+)</name>
        <dbReference type="ChEBI" id="CHEBI:18420"/>
        <label>1</label>
        <note>catalytic</note>
    </ligand>
</feature>
<protein>
    <recommendedName>
        <fullName evidence="10">Inositol-1-monophosphatase</fullName>
        <ecNumber evidence="10">3.1.3.25</ecNumber>
    </recommendedName>
</protein>
<dbReference type="PANTHER" id="PTHR20854:SF4">
    <property type="entry name" value="INOSITOL-1-MONOPHOSPHATASE-RELATED"/>
    <property type="match status" value="1"/>
</dbReference>
<feature type="binding site" evidence="9">
    <location>
        <position position="95"/>
    </location>
    <ligand>
        <name>Mg(2+)</name>
        <dbReference type="ChEBI" id="CHEBI:18420"/>
        <label>1</label>
        <note>catalytic</note>
    </ligand>
</feature>
<evidence type="ECO:0000313" key="11">
    <source>
        <dbReference type="EMBL" id="MBG6138026.1"/>
    </source>
</evidence>
<dbReference type="AlphaFoldDB" id="A0A8J7GHE6"/>
<dbReference type="Gene3D" id="3.30.540.10">
    <property type="entry name" value="Fructose-1,6-Bisphosphatase, subunit A, domain 1"/>
    <property type="match status" value="1"/>
</dbReference>
<dbReference type="CDD" id="cd01639">
    <property type="entry name" value="IMPase"/>
    <property type="match status" value="1"/>
</dbReference>
<evidence type="ECO:0000256" key="4">
    <source>
        <dbReference type="ARBA" id="ARBA00022723"/>
    </source>
</evidence>
<evidence type="ECO:0000256" key="6">
    <source>
        <dbReference type="ARBA" id="ARBA00022842"/>
    </source>
</evidence>
<dbReference type="InterPro" id="IPR033942">
    <property type="entry name" value="IMPase"/>
</dbReference>
<evidence type="ECO:0000256" key="10">
    <source>
        <dbReference type="RuleBase" id="RU364068"/>
    </source>
</evidence>
<dbReference type="GO" id="GO:0046872">
    <property type="term" value="F:metal ion binding"/>
    <property type="evidence" value="ECO:0007669"/>
    <property type="project" value="UniProtKB-KW"/>
</dbReference>
<evidence type="ECO:0000256" key="3">
    <source>
        <dbReference type="ARBA" id="ARBA00004970"/>
    </source>
</evidence>
<comment type="caution">
    <text evidence="11">The sequence shown here is derived from an EMBL/GenBank/DDBJ whole genome shotgun (WGS) entry which is preliminary data.</text>
</comment>
<comment type="similarity">
    <text evidence="10">Belongs to the inositol monophosphatase superfamily.</text>
</comment>
<dbReference type="PRINTS" id="PR00377">
    <property type="entry name" value="IMPHPHTASES"/>
</dbReference>
<comment type="catalytic activity">
    <reaction evidence="7">
        <text>L-histidinol phosphate + H2O = L-histidinol + phosphate</text>
        <dbReference type="Rhea" id="RHEA:14465"/>
        <dbReference type="ChEBI" id="CHEBI:15377"/>
        <dbReference type="ChEBI" id="CHEBI:43474"/>
        <dbReference type="ChEBI" id="CHEBI:57699"/>
        <dbReference type="ChEBI" id="CHEBI:57980"/>
        <dbReference type="EC" id="3.1.3.15"/>
    </reaction>
</comment>
<dbReference type="EC" id="3.1.3.25" evidence="10"/>
<feature type="binding site" evidence="9">
    <location>
        <position position="92"/>
    </location>
    <ligand>
        <name>Mg(2+)</name>
        <dbReference type="ChEBI" id="CHEBI:18420"/>
        <label>1</label>
        <note>catalytic</note>
    </ligand>
</feature>
<dbReference type="PRINTS" id="PR01959">
    <property type="entry name" value="SBIMPHPHTASE"/>
</dbReference>
<keyword evidence="12" id="KW-1185">Reference proteome</keyword>
<evidence type="ECO:0000256" key="7">
    <source>
        <dbReference type="ARBA" id="ARBA00049158"/>
    </source>
</evidence>
<dbReference type="PANTHER" id="PTHR20854">
    <property type="entry name" value="INOSITOL MONOPHOSPHATASE"/>
    <property type="match status" value="1"/>
</dbReference>
<dbReference type="Gene3D" id="3.40.190.80">
    <property type="match status" value="1"/>
</dbReference>
<dbReference type="GO" id="GO:0004401">
    <property type="term" value="F:histidinol-phosphatase activity"/>
    <property type="evidence" value="ECO:0007669"/>
    <property type="project" value="UniProtKB-EC"/>
</dbReference>
<organism evidence="11 12">
    <name type="scientific">Longispora fulva</name>
    <dbReference type="NCBI Taxonomy" id="619741"/>
    <lineage>
        <taxon>Bacteria</taxon>
        <taxon>Bacillati</taxon>
        <taxon>Actinomycetota</taxon>
        <taxon>Actinomycetes</taxon>
        <taxon>Micromonosporales</taxon>
        <taxon>Micromonosporaceae</taxon>
        <taxon>Longispora</taxon>
    </lineage>
</organism>
<evidence type="ECO:0000256" key="9">
    <source>
        <dbReference type="PIRSR" id="PIRSR600760-2"/>
    </source>
</evidence>
<dbReference type="SUPFAM" id="SSF56655">
    <property type="entry name" value="Carbohydrate phosphatase"/>
    <property type="match status" value="1"/>
</dbReference>
<keyword evidence="6 9" id="KW-0460">Magnesium</keyword>
<evidence type="ECO:0000256" key="5">
    <source>
        <dbReference type="ARBA" id="ARBA00022801"/>
    </source>
</evidence>
<name>A0A8J7GHE6_9ACTN</name>
<dbReference type="GO" id="GO:0006020">
    <property type="term" value="P:inositol metabolic process"/>
    <property type="evidence" value="ECO:0007669"/>
    <property type="project" value="TreeGrafter"/>
</dbReference>
<keyword evidence="4 9" id="KW-0479">Metal-binding</keyword>
<dbReference type="Pfam" id="PF00459">
    <property type="entry name" value="Inositol_P"/>
    <property type="match status" value="1"/>
</dbReference>
<dbReference type="EMBL" id="JADOUF010000001">
    <property type="protein sequence ID" value="MBG6138026.1"/>
    <property type="molecule type" value="Genomic_DNA"/>
</dbReference>
<dbReference type="GO" id="GO:0007165">
    <property type="term" value="P:signal transduction"/>
    <property type="evidence" value="ECO:0007669"/>
    <property type="project" value="TreeGrafter"/>
</dbReference>
<dbReference type="InterPro" id="IPR000760">
    <property type="entry name" value="Inositol_monophosphatase-like"/>
</dbReference>
<dbReference type="Proteomes" id="UP000622552">
    <property type="component" value="Unassembled WGS sequence"/>
</dbReference>
<proteinExistence type="inferred from homology"/>
<reference evidence="11" key="1">
    <citation type="submission" date="2020-11" db="EMBL/GenBank/DDBJ databases">
        <title>Sequencing the genomes of 1000 actinobacteria strains.</title>
        <authorList>
            <person name="Klenk H.-P."/>
        </authorList>
    </citation>
    <scope>NUCLEOTIDE SEQUENCE</scope>
    <source>
        <strain evidence="11">DSM 45356</strain>
    </source>
</reference>
<gene>
    <name evidence="11" type="ORF">IW245_004220</name>
</gene>
<sequence length="271" mass="28498">MNLKMTPTEPSELLELAVTLARQAGELARNTRVEAIGRVTTKSTATDVVTAADKAAERLVVEALSAIRPSDTVLGEEGGESPGGSGVRWILDPIDGTVNYLYGLPHYAVSLAVEVDGIVVAGVVHNPVTGEEWTAVRGAGAFRNWEPIRCSQVTDLGQTLIATGFGYAADRRAHQARVLAEVLPRVRDLRRNGAASLDLCWAADGRLDAYYEKGLSLWDHAAGGLICAEAGLVVSGLRGAAPGPEMVLAAPRGVYDALHALLVELDADAGP</sequence>
<evidence type="ECO:0000313" key="12">
    <source>
        <dbReference type="Proteomes" id="UP000622552"/>
    </source>
</evidence>
<comment type="catalytic activity">
    <reaction evidence="1 10">
        <text>a myo-inositol phosphate + H2O = myo-inositol + phosphate</text>
        <dbReference type="Rhea" id="RHEA:24056"/>
        <dbReference type="ChEBI" id="CHEBI:15377"/>
        <dbReference type="ChEBI" id="CHEBI:17268"/>
        <dbReference type="ChEBI" id="CHEBI:43474"/>
        <dbReference type="ChEBI" id="CHEBI:84139"/>
        <dbReference type="EC" id="3.1.3.25"/>
    </reaction>
</comment>
<evidence type="ECO:0000256" key="8">
    <source>
        <dbReference type="ARBA" id="ARBA00053547"/>
    </source>
</evidence>
<feature type="binding site" evidence="9">
    <location>
        <position position="94"/>
    </location>
    <ligand>
        <name>Mg(2+)</name>
        <dbReference type="ChEBI" id="CHEBI:18420"/>
        <label>1</label>
        <note>catalytic</note>
    </ligand>
</feature>
<dbReference type="PROSITE" id="PS00629">
    <property type="entry name" value="IMP_1"/>
    <property type="match status" value="1"/>
</dbReference>
<comment type="cofactor">
    <cofactor evidence="2 9 10">
        <name>Mg(2+)</name>
        <dbReference type="ChEBI" id="CHEBI:18420"/>
    </cofactor>
</comment>
<dbReference type="GO" id="GO:0008934">
    <property type="term" value="F:inositol monophosphate 1-phosphatase activity"/>
    <property type="evidence" value="ECO:0007669"/>
    <property type="project" value="InterPro"/>
</dbReference>
<dbReference type="InterPro" id="IPR020583">
    <property type="entry name" value="Inositol_monoP_metal-BS"/>
</dbReference>
<comment type="pathway">
    <text evidence="3">Amino-acid biosynthesis; L-histidine biosynthesis; L-histidine from 5-phospho-alpha-D-ribose 1-diphosphate: step 8/9.</text>
</comment>
<evidence type="ECO:0000256" key="2">
    <source>
        <dbReference type="ARBA" id="ARBA00001946"/>
    </source>
</evidence>
<keyword evidence="5 10" id="KW-0378">Hydrolase</keyword>
<accession>A0A8J7GHE6</accession>
<feature type="binding site" evidence="9">
    <location>
        <position position="76"/>
    </location>
    <ligand>
        <name>Mg(2+)</name>
        <dbReference type="ChEBI" id="CHEBI:18420"/>
        <label>1</label>
        <note>catalytic</note>
    </ligand>
</feature>
<comment type="function">
    <text evidence="8">Catalyzes the dephosphorylation of histidinol-phosphate to histidinol, the direct precursor of histidine.</text>
</comment>
<dbReference type="InterPro" id="IPR022337">
    <property type="entry name" value="Inositol_monophosphatase_SuhB"/>
</dbReference>